<dbReference type="PANTHER" id="PTHR28005">
    <property type="entry name" value="AUTOPHAGY-RELATED PROTEIN 17"/>
    <property type="match status" value="1"/>
</dbReference>
<feature type="region of interest" description="Disordered" evidence="8">
    <location>
        <begin position="193"/>
        <end position="212"/>
    </location>
</feature>
<feature type="compositionally biased region" description="Polar residues" evidence="8">
    <location>
        <begin position="281"/>
        <end position="291"/>
    </location>
</feature>
<proteinExistence type="inferred from homology"/>
<evidence type="ECO:0000256" key="1">
    <source>
        <dbReference type="ARBA" id="ARBA00006259"/>
    </source>
</evidence>
<evidence type="ECO:0000256" key="4">
    <source>
        <dbReference type="ARBA" id="ARBA00023006"/>
    </source>
</evidence>
<protein>
    <recommendedName>
        <fullName evidence="2 6">Autophagy-related protein 17</fullName>
    </recommendedName>
</protein>
<organism evidence="10 11">
    <name type="scientific">Coniosporium apollinis</name>
    <dbReference type="NCBI Taxonomy" id="61459"/>
    <lineage>
        <taxon>Eukaryota</taxon>
        <taxon>Fungi</taxon>
        <taxon>Dikarya</taxon>
        <taxon>Ascomycota</taxon>
        <taxon>Pezizomycotina</taxon>
        <taxon>Dothideomycetes</taxon>
        <taxon>Dothideomycetes incertae sedis</taxon>
        <taxon>Coniosporium</taxon>
    </lineage>
</organism>
<keyword evidence="4 6" id="KW-0072">Autophagy</keyword>
<name>A0ABQ9NLK4_9PEZI</name>
<sequence>MASARASPRSPPNLPSPTSSTESVHEGEPSLTQLVNHFVAAKRSLSSITHVWRANEIVNAGRGLLERNAVLSAKNSFVRRSIDDQLSALEAVRQGIDIVSGEVQEEFTTLLHALDTTSTHLTTTLDTLSTTRLDPSLHPTKTLHDFIDASSVSHINSSLRACIDRYNASFASLASTADDYAASLSSIASALAATPSSPEEDGGGGSPLPELFGATETHAREMAEMLQSLVRHYDLCVTALKHTEGGGEAAEQAAQQQSVAGDDAAQDVPAGMMPGVESLHQGASSPPQPLTASERQDMLTVLSRDAAEVEDVVAEIQDRLQEMETQLEDMTAYVEALEVEASGLSATLRRMREVGRVVPGCIAACAGFVSGWTDERREIERGMRELEGLREFYEGFLGAYDGLIVEVDRRRRWRVEMEKVVGEAMERMERMYQGEIEDREIFKAEHGEFLPSDMWPGLVSPPLRYEIQAIDQEDGTVLEIQRETLEAATKRMSSRS</sequence>
<feature type="region of interest" description="Disordered" evidence="8">
    <location>
        <begin position="247"/>
        <end position="291"/>
    </location>
</feature>
<dbReference type="InterPro" id="IPR045326">
    <property type="entry name" value="ATG17-like_dom"/>
</dbReference>
<keyword evidence="5" id="KW-0472">Membrane</keyword>
<keyword evidence="7" id="KW-0175">Coiled coil</keyword>
<feature type="coiled-coil region" evidence="7">
    <location>
        <begin position="306"/>
        <end position="354"/>
    </location>
</feature>
<evidence type="ECO:0000313" key="11">
    <source>
        <dbReference type="Proteomes" id="UP001172684"/>
    </source>
</evidence>
<dbReference type="EMBL" id="JAPDRL010000079">
    <property type="protein sequence ID" value="KAJ9659116.1"/>
    <property type="molecule type" value="Genomic_DNA"/>
</dbReference>
<reference evidence="10" key="1">
    <citation type="submission" date="2022-10" db="EMBL/GenBank/DDBJ databases">
        <title>Culturing micro-colonial fungi from biological soil crusts in the Mojave desert and describing Neophaeococcomyces mojavensis, and introducing the new genera and species Taxawa tesnikishii.</title>
        <authorList>
            <person name="Kurbessoian T."/>
            <person name="Stajich J.E."/>
        </authorList>
    </citation>
    <scope>NUCLEOTIDE SEQUENCE</scope>
    <source>
        <strain evidence="10">TK_1</strain>
    </source>
</reference>
<comment type="function">
    <text evidence="6">Autophagy-specific protein that functions in response to autophagy-inducing signals as a scaffold to recruit other ATG proteins to organize preautophagosomal structure (PAS) formation. Modulates the timing and magnitude of the autophagy response, such as the size of the sequestering vesicles. Plays particularly a role in pexophagy and nucleophagy.</text>
</comment>
<evidence type="ECO:0000256" key="5">
    <source>
        <dbReference type="ARBA" id="ARBA00023136"/>
    </source>
</evidence>
<dbReference type="Proteomes" id="UP001172684">
    <property type="component" value="Unassembled WGS sequence"/>
</dbReference>
<evidence type="ECO:0000256" key="7">
    <source>
        <dbReference type="SAM" id="Coils"/>
    </source>
</evidence>
<feature type="domain" description="Autophagy protein ATG17-like" evidence="9">
    <location>
        <begin position="44"/>
        <end position="450"/>
    </location>
</feature>
<comment type="similarity">
    <text evidence="1 6">Belongs to the ATG17 family.</text>
</comment>
<keyword evidence="11" id="KW-1185">Reference proteome</keyword>
<evidence type="ECO:0000256" key="3">
    <source>
        <dbReference type="ARBA" id="ARBA00022490"/>
    </source>
</evidence>
<evidence type="ECO:0000256" key="8">
    <source>
        <dbReference type="SAM" id="MobiDB-lite"/>
    </source>
</evidence>
<comment type="subcellular location">
    <subcellularLocation>
        <location evidence="6">Cytoplasm</location>
    </subcellularLocation>
    <subcellularLocation>
        <location evidence="6">Preautophagosomal structure membrane</location>
        <topology evidence="6">Peripheral membrane protein</topology>
    </subcellularLocation>
</comment>
<dbReference type="Pfam" id="PF04108">
    <property type="entry name" value="ATG17_like"/>
    <property type="match status" value="1"/>
</dbReference>
<feature type="region of interest" description="Disordered" evidence="8">
    <location>
        <begin position="1"/>
        <end position="28"/>
    </location>
</feature>
<comment type="caution">
    <text evidence="10">The sequence shown here is derived from an EMBL/GenBank/DDBJ whole genome shotgun (WGS) entry which is preliminary data.</text>
</comment>
<evidence type="ECO:0000256" key="2">
    <source>
        <dbReference type="ARBA" id="ARBA00013806"/>
    </source>
</evidence>
<accession>A0ABQ9NLK4</accession>
<keyword evidence="3 6" id="KW-0963">Cytoplasm</keyword>
<dbReference type="PANTHER" id="PTHR28005:SF1">
    <property type="entry name" value="AUTOPHAGY-RELATED PROTEIN 17"/>
    <property type="match status" value="1"/>
</dbReference>
<gene>
    <name evidence="10" type="ORF">H2201_007518</name>
</gene>
<dbReference type="InterPro" id="IPR007240">
    <property type="entry name" value="Atg17"/>
</dbReference>
<evidence type="ECO:0000259" key="9">
    <source>
        <dbReference type="Pfam" id="PF04108"/>
    </source>
</evidence>
<evidence type="ECO:0000256" key="6">
    <source>
        <dbReference type="RuleBase" id="RU368080"/>
    </source>
</evidence>
<evidence type="ECO:0000313" key="10">
    <source>
        <dbReference type="EMBL" id="KAJ9659116.1"/>
    </source>
</evidence>